<dbReference type="PANTHER" id="PTHR43415:SF3">
    <property type="entry name" value="GNAT-FAMILY ACETYLTRANSFERASE"/>
    <property type="match status" value="1"/>
</dbReference>
<dbReference type="CDD" id="cd04301">
    <property type="entry name" value="NAT_SF"/>
    <property type="match status" value="1"/>
</dbReference>
<gene>
    <name evidence="2" type="ORF">GFSPODELE1_LOCUS9011</name>
</gene>
<sequence>MFSTDRLILRQFEESDLDDMLRMRNQAEVRRVLSYGYLVPSSPSFEQTMRQWVDNALIFLIITLRESGEYLGDCRLDMETSKNRNGRLAISLLQEHQGKGYGEEALRFLIDHAFKQLALHRISLEVFQPNVKAIKLYRKLGFVEEGRVRDGLWMDGGWQDIIAMGILDREWKQQ</sequence>
<dbReference type="Proteomes" id="UP001497453">
    <property type="component" value="Chromosome 7"/>
</dbReference>
<organism evidence="2 3">
    <name type="scientific">Somion occarium</name>
    <dbReference type="NCBI Taxonomy" id="3059160"/>
    <lineage>
        <taxon>Eukaryota</taxon>
        <taxon>Fungi</taxon>
        <taxon>Dikarya</taxon>
        <taxon>Basidiomycota</taxon>
        <taxon>Agaricomycotina</taxon>
        <taxon>Agaricomycetes</taxon>
        <taxon>Polyporales</taxon>
        <taxon>Cerrenaceae</taxon>
        <taxon>Somion</taxon>
    </lineage>
</organism>
<keyword evidence="3" id="KW-1185">Reference proteome</keyword>
<reference evidence="3" key="1">
    <citation type="submission" date="2024-04" db="EMBL/GenBank/DDBJ databases">
        <authorList>
            <person name="Shaw F."/>
            <person name="Minotto A."/>
        </authorList>
    </citation>
    <scope>NUCLEOTIDE SEQUENCE [LARGE SCALE GENOMIC DNA]</scope>
</reference>
<accession>A0ABP1DZX7</accession>
<dbReference type="InterPro" id="IPR000182">
    <property type="entry name" value="GNAT_dom"/>
</dbReference>
<evidence type="ECO:0000259" key="1">
    <source>
        <dbReference type="PROSITE" id="PS51186"/>
    </source>
</evidence>
<evidence type="ECO:0000313" key="3">
    <source>
        <dbReference type="Proteomes" id="UP001497453"/>
    </source>
</evidence>
<dbReference type="Pfam" id="PF13302">
    <property type="entry name" value="Acetyltransf_3"/>
    <property type="match status" value="1"/>
</dbReference>
<feature type="domain" description="N-acetyltransferase" evidence="1">
    <location>
        <begin position="7"/>
        <end position="165"/>
    </location>
</feature>
<dbReference type="SUPFAM" id="SSF55729">
    <property type="entry name" value="Acyl-CoA N-acyltransferases (Nat)"/>
    <property type="match status" value="1"/>
</dbReference>
<dbReference type="PANTHER" id="PTHR43415">
    <property type="entry name" value="SPERMIDINE N(1)-ACETYLTRANSFERASE"/>
    <property type="match status" value="1"/>
</dbReference>
<dbReference type="InterPro" id="IPR016181">
    <property type="entry name" value="Acyl_CoA_acyltransferase"/>
</dbReference>
<dbReference type="Gene3D" id="3.40.630.30">
    <property type="match status" value="1"/>
</dbReference>
<protein>
    <recommendedName>
        <fullName evidence="1">N-acetyltransferase domain-containing protein</fullName>
    </recommendedName>
</protein>
<proteinExistence type="predicted"/>
<dbReference type="PROSITE" id="PS51186">
    <property type="entry name" value="GNAT"/>
    <property type="match status" value="1"/>
</dbReference>
<name>A0ABP1DZX7_9APHY</name>
<evidence type="ECO:0000313" key="2">
    <source>
        <dbReference type="EMBL" id="CAL1712834.1"/>
    </source>
</evidence>
<dbReference type="EMBL" id="OZ037950">
    <property type="protein sequence ID" value="CAL1712834.1"/>
    <property type="molecule type" value="Genomic_DNA"/>
</dbReference>